<proteinExistence type="predicted"/>
<dbReference type="AlphaFoldDB" id="A0A3D8JB27"/>
<dbReference type="RefSeq" id="WP_115578420.1">
    <property type="nucleotide sequence ID" value="NZ_NXLX01000002.1"/>
</dbReference>
<dbReference type="EMBL" id="NXLX01000002">
    <property type="protein sequence ID" value="RDU74365.1"/>
    <property type="molecule type" value="Genomic_DNA"/>
</dbReference>
<keyword evidence="2" id="KW-1185">Reference proteome</keyword>
<evidence type="ECO:0000313" key="1">
    <source>
        <dbReference type="EMBL" id="RDU74365.1"/>
    </source>
</evidence>
<accession>A0A3D8JB27</accession>
<gene>
    <name evidence="1" type="ORF">CQA57_01225</name>
</gene>
<comment type="caution">
    <text evidence="1">The sequence shown here is derived from an EMBL/GenBank/DDBJ whole genome shotgun (WGS) entry which is preliminary data.</text>
</comment>
<evidence type="ECO:0008006" key="3">
    <source>
        <dbReference type="Google" id="ProtNLM"/>
    </source>
</evidence>
<protein>
    <recommendedName>
        <fullName evidence="3">Type II CRISPR RNA-guided endonuclease Cas9</fullName>
    </recommendedName>
</protein>
<dbReference type="Gene3D" id="3.30.420.10">
    <property type="entry name" value="Ribonuclease H-like superfamily/Ribonuclease H"/>
    <property type="match status" value="1"/>
</dbReference>
<organism evidence="1 2">
    <name type="scientific">Helicobacter anseris</name>
    <dbReference type="NCBI Taxonomy" id="375926"/>
    <lineage>
        <taxon>Bacteria</taxon>
        <taxon>Pseudomonadati</taxon>
        <taxon>Campylobacterota</taxon>
        <taxon>Epsilonproteobacteria</taxon>
        <taxon>Campylobacterales</taxon>
        <taxon>Helicobacteraceae</taxon>
        <taxon>Helicobacter</taxon>
    </lineage>
</organism>
<dbReference type="Proteomes" id="UP000256695">
    <property type="component" value="Unassembled WGS sequence"/>
</dbReference>
<name>A0A3D8JB27_9HELI</name>
<reference evidence="1 2" key="1">
    <citation type="submission" date="2018-04" db="EMBL/GenBank/DDBJ databases">
        <title>Novel Campyloabacter and Helicobacter Species and Strains.</title>
        <authorList>
            <person name="Mannion A.J."/>
            <person name="Shen Z."/>
            <person name="Fox J.G."/>
        </authorList>
    </citation>
    <scope>NUCLEOTIDE SEQUENCE [LARGE SCALE GENOMIC DNA]</scope>
    <source>
        <strain evidence="1 2">MIT 04-9362</strain>
    </source>
</reference>
<dbReference type="InterPro" id="IPR036397">
    <property type="entry name" value="RNaseH_sf"/>
</dbReference>
<evidence type="ECO:0000313" key="2">
    <source>
        <dbReference type="Proteomes" id="UP000256695"/>
    </source>
</evidence>
<sequence length="111" mass="12819">MIVRTLGFDIGISSIGWALVEGQMQDDKIKLERIADSGVRIFRVAENPKDGKSLALPRRNARSARRRNARRRNRILEIKKYLCKTLEISPKEMFGDISLPPLFQTKPRERL</sequence>
<dbReference type="OrthoDB" id="9777169at2"/>
<dbReference type="GO" id="GO:0003676">
    <property type="term" value="F:nucleic acid binding"/>
    <property type="evidence" value="ECO:0007669"/>
    <property type="project" value="InterPro"/>
</dbReference>